<dbReference type="InterPro" id="IPR039422">
    <property type="entry name" value="MarR/SlyA-like"/>
</dbReference>
<dbReference type="OrthoDB" id="6462103at2"/>
<dbReference type="GO" id="GO:0003677">
    <property type="term" value="F:DNA binding"/>
    <property type="evidence" value="ECO:0007669"/>
    <property type="project" value="UniProtKB-KW"/>
</dbReference>
<dbReference type="InterPro" id="IPR036388">
    <property type="entry name" value="WH-like_DNA-bd_sf"/>
</dbReference>
<keyword evidence="3" id="KW-0804">Transcription</keyword>
<dbReference type="SUPFAM" id="SSF46785">
    <property type="entry name" value="Winged helix' DNA-binding domain"/>
    <property type="match status" value="1"/>
</dbReference>
<keyword evidence="5" id="KW-0645">Protease</keyword>
<gene>
    <name evidence="5" type="ORF">SAMN04488559_10495</name>
</gene>
<evidence type="ECO:0000313" key="5">
    <source>
        <dbReference type="EMBL" id="SER72907.1"/>
    </source>
</evidence>
<accession>A0A1H9RJV1</accession>
<dbReference type="GO" id="GO:0008233">
    <property type="term" value="F:peptidase activity"/>
    <property type="evidence" value="ECO:0007669"/>
    <property type="project" value="UniProtKB-KW"/>
</dbReference>
<keyword evidence="1" id="KW-0805">Transcription regulation</keyword>
<dbReference type="InterPro" id="IPR055166">
    <property type="entry name" value="Transc_reg_Sar_Rot_HTH"/>
</dbReference>
<dbReference type="PROSITE" id="PS50995">
    <property type="entry name" value="HTH_MARR_2"/>
    <property type="match status" value="1"/>
</dbReference>
<evidence type="ECO:0000313" key="6">
    <source>
        <dbReference type="Proteomes" id="UP000198948"/>
    </source>
</evidence>
<dbReference type="PANTHER" id="PTHR33164:SF58">
    <property type="entry name" value="DNA-BINDING TRANSCRIPTIONAL REPRESSOR SCOC"/>
    <property type="match status" value="1"/>
</dbReference>
<dbReference type="RefSeq" id="WP_092650900.1">
    <property type="nucleotide sequence ID" value="NZ_FOHA01000004.1"/>
</dbReference>
<dbReference type="GO" id="GO:0003700">
    <property type="term" value="F:DNA-binding transcription factor activity"/>
    <property type="evidence" value="ECO:0007669"/>
    <property type="project" value="InterPro"/>
</dbReference>
<dbReference type="InterPro" id="IPR000835">
    <property type="entry name" value="HTH_MarR-typ"/>
</dbReference>
<keyword evidence="6" id="KW-1185">Reference proteome</keyword>
<dbReference type="AlphaFoldDB" id="A0A1H9RJV1"/>
<sequence>MMNEMTSKEELTVDPGLAYHSKLFWLAKAMWRIVEQDWQDHLRGHHLTINEYSILRVVAKKDSCRVTDVSSYGLMHVSTALNSSQSLKKRGLVHLEKDVEDTRVTIVTITEEGRELLNEVDTSISFEESMLEGGLEKIESLVGLKPSFSDTQSLIYSTFGRDMFEYFSNATDIM</sequence>
<feature type="domain" description="HTH marR-type" evidence="4">
    <location>
        <begin position="20"/>
        <end position="150"/>
    </location>
</feature>
<dbReference type="GO" id="GO:0006950">
    <property type="term" value="P:response to stress"/>
    <property type="evidence" value="ECO:0007669"/>
    <property type="project" value="TreeGrafter"/>
</dbReference>
<dbReference type="SMART" id="SM00347">
    <property type="entry name" value="HTH_MARR"/>
    <property type="match status" value="1"/>
</dbReference>
<dbReference type="InterPro" id="IPR036390">
    <property type="entry name" value="WH_DNA-bd_sf"/>
</dbReference>
<evidence type="ECO:0000256" key="3">
    <source>
        <dbReference type="ARBA" id="ARBA00023163"/>
    </source>
</evidence>
<evidence type="ECO:0000259" key="4">
    <source>
        <dbReference type="PROSITE" id="PS50995"/>
    </source>
</evidence>
<keyword evidence="5" id="KW-0378">Hydrolase</keyword>
<dbReference type="EMBL" id="FOHA01000004">
    <property type="protein sequence ID" value="SER72907.1"/>
    <property type="molecule type" value="Genomic_DNA"/>
</dbReference>
<protein>
    <submittedName>
        <fullName evidence="5">MarR family transcriptional regulator, protease production regulatory protein HPr</fullName>
    </submittedName>
</protein>
<organism evidence="5 6">
    <name type="scientific">Isobaculum melis</name>
    <dbReference type="NCBI Taxonomy" id="142588"/>
    <lineage>
        <taxon>Bacteria</taxon>
        <taxon>Bacillati</taxon>
        <taxon>Bacillota</taxon>
        <taxon>Bacilli</taxon>
        <taxon>Lactobacillales</taxon>
        <taxon>Carnobacteriaceae</taxon>
        <taxon>Isobaculum</taxon>
    </lineage>
</organism>
<proteinExistence type="predicted"/>
<name>A0A1H9RJV1_9LACT</name>
<dbReference type="Gene3D" id="1.10.10.10">
    <property type="entry name" value="Winged helix-like DNA-binding domain superfamily/Winged helix DNA-binding domain"/>
    <property type="match status" value="1"/>
</dbReference>
<dbReference type="GO" id="GO:0006508">
    <property type="term" value="P:proteolysis"/>
    <property type="evidence" value="ECO:0007669"/>
    <property type="project" value="UniProtKB-KW"/>
</dbReference>
<evidence type="ECO:0000256" key="1">
    <source>
        <dbReference type="ARBA" id="ARBA00023015"/>
    </source>
</evidence>
<dbReference type="Pfam" id="PF22381">
    <property type="entry name" value="Staph_reg_Sar_Rot"/>
    <property type="match status" value="1"/>
</dbReference>
<keyword evidence="2" id="KW-0238">DNA-binding</keyword>
<dbReference type="PANTHER" id="PTHR33164">
    <property type="entry name" value="TRANSCRIPTIONAL REGULATOR, MARR FAMILY"/>
    <property type="match status" value="1"/>
</dbReference>
<dbReference type="STRING" id="142588.SAMN04488559_10495"/>
<dbReference type="Proteomes" id="UP000198948">
    <property type="component" value="Unassembled WGS sequence"/>
</dbReference>
<evidence type="ECO:0000256" key="2">
    <source>
        <dbReference type="ARBA" id="ARBA00023125"/>
    </source>
</evidence>
<reference evidence="5 6" key="1">
    <citation type="submission" date="2016-10" db="EMBL/GenBank/DDBJ databases">
        <authorList>
            <person name="de Groot N.N."/>
        </authorList>
    </citation>
    <scope>NUCLEOTIDE SEQUENCE [LARGE SCALE GENOMIC DNA]</scope>
    <source>
        <strain evidence="5 6">DSM 13760</strain>
    </source>
</reference>